<evidence type="ECO:0000313" key="2">
    <source>
        <dbReference type="Proteomes" id="UP000887566"/>
    </source>
</evidence>
<keyword evidence="2" id="KW-1185">Reference proteome</keyword>
<reference evidence="3" key="1">
    <citation type="submission" date="2022-11" db="UniProtKB">
        <authorList>
            <consortium name="WormBaseParasite"/>
        </authorList>
    </citation>
    <scope>IDENTIFICATION</scope>
</reference>
<keyword evidence="1" id="KW-1133">Transmembrane helix</keyword>
<feature type="transmembrane region" description="Helical" evidence="1">
    <location>
        <begin position="184"/>
        <end position="208"/>
    </location>
</feature>
<keyword evidence="1" id="KW-0472">Membrane</keyword>
<feature type="transmembrane region" description="Helical" evidence="1">
    <location>
        <begin position="120"/>
        <end position="143"/>
    </location>
</feature>
<accession>A0A914WN30</accession>
<protein>
    <submittedName>
        <fullName evidence="3">Extracellular membrane protein CFEM domain-containing protein</fullName>
    </submittedName>
</protein>
<dbReference type="WBParaSite" id="PSAMB.scaffold467size70330.g6257.t1">
    <property type="protein sequence ID" value="PSAMB.scaffold467size70330.g6257.t1"/>
    <property type="gene ID" value="PSAMB.scaffold467size70330.g6257"/>
</dbReference>
<sequence>MVDNKRETGAVVTQHSAEEVSFRSTRRTMNGCLFFAILALLPLKSAAVCSPLCDEVTAVCVDDTDEPAHCICYFGYSTSNATNSTSCTAIDTFASAVTNDTPSTPAFSDGTKSIINYVQYVLTFWVIAWCLATIVVCAVYRAWGHHRGIHLVEELTLIITYILIGCLAMNLAGQATACKIVSALTHYVFLCTMTAFVFEGLFAFSLVTGITPNNGYLPPILNYFLILLLPLIPFGASFGPLFAHYGTNGIQYRL</sequence>
<dbReference type="AlphaFoldDB" id="A0A914WN30"/>
<keyword evidence="1" id="KW-0812">Transmembrane</keyword>
<evidence type="ECO:0000256" key="1">
    <source>
        <dbReference type="SAM" id="Phobius"/>
    </source>
</evidence>
<feature type="transmembrane region" description="Helical" evidence="1">
    <location>
        <begin position="220"/>
        <end position="243"/>
    </location>
</feature>
<proteinExistence type="predicted"/>
<feature type="transmembrane region" description="Helical" evidence="1">
    <location>
        <begin position="155"/>
        <end position="172"/>
    </location>
</feature>
<dbReference type="Proteomes" id="UP000887566">
    <property type="component" value="Unplaced"/>
</dbReference>
<name>A0A914WN30_9BILA</name>
<dbReference type="Gene3D" id="1.20.1070.10">
    <property type="entry name" value="Rhodopsin 7-helix transmembrane proteins"/>
    <property type="match status" value="1"/>
</dbReference>
<organism evidence="2 3">
    <name type="scientific">Plectus sambesii</name>
    <dbReference type="NCBI Taxonomy" id="2011161"/>
    <lineage>
        <taxon>Eukaryota</taxon>
        <taxon>Metazoa</taxon>
        <taxon>Ecdysozoa</taxon>
        <taxon>Nematoda</taxon>
        <taxon>Chromadorea</taxon>
        <taxon>Plectida</taxon>
        <taxon>Plectina</taxon>
        <taxon>Plectoidea</taxon>
        <taxon>Plectidae</taxon>
        <taxon>Plectus</taxon>
    </lineage>
</organism>
<evidence type="ECO:0000313" key="3">
    <source>
        <dbReference type="WBParaSite" id="PSAMB.scaffold467size70330.g6257.t1"/>
    </source>
</evidence>